<evidence type="ECO:0000313" key="2">
    <source>
        <dbReference type="Proteomes" id="UP000812270"/>
    </source>
</evidence>
<organism evidence="1 2">
    <name type="scientific">Pinibacter aurantiacus</name>
    <dbReference type="NCBI Taxonomy" id="2851599"/>
    <lineage>
        <taxon>Bacteria</taxon>
        <taxon>Pseudomonadati</taxon>
        <taxon>Bacteroidota</taxon>
        <taxon>Chitinophagia</taxon>
        <taxon>Chitinophagales</taxon>
        <taxon>Chitinophagaceae</taxon>
        <taxon>Pinibacter</taxon>
    </lineage>
</organism>
<dbReference type="Proteomes" id="UP000812270">
    <property type="component" value="Unassembled WGS sequence"/>
</dbReference>
<dbReference type="Pfam" id="PF14137">
    <property type="entry name" value="DUF4304"/>
    <property type="match status" value="1"/>
</dbReference>
<dbReference type="RefSeq" id="WP_217792867.1">
    <property type="nucleotide sequence ID" value="NZ_JAHSPG010000014.1"/>
</dbReference>
<dbReference type="InterPro" id="IPR025412">
    <property type="entry name" value="DUF4304"/>
</dbReference>
<reference evidence="1" key="1">
    <citation type="submission" date="2021-06" db="EMBL/GenBank/DDBJ databases">
        <authorList>
            <person name="Huq M.A."/>
        </authorList>
    </citation>
    <scope>NUCLEOTIDE SEQUENCE</scope>
    <source>
        <strain evidence="1">MAH-26</strain>
    </source>
</reference>
<sequence>MFKNIIKELSPFLKQFDFVKKGNDFYKVADKNYGIINFQKGRDSTEDVLKFTINFGVYSNVLGELVNGFHNLNKPEIGQCQWEARIGSFMSGSPDFWWSVNTADNLDKVVSDVSTDVQNIIVPELNRRLSDDGLINSWINDHYAGTTEIGKFKYLTTLLKVKGDFRTLNQVVEAFMQQTKGKPNAIRAVEHLKEIGINS</sequence>
<gene>
    <name evidence="1" type="ORF">KTO63_17825</name>
</gene>
<proteinExistence type="predicted"/>
<name>A0A9E2SCW5_9BACT</name>
<keyword evidence="2" id="KW-1185">Reference proteome</keyword>
<evidence type="ECO:0000313" key="1">
    <source>
        <dbReference type="EMBL" id="MBV4359032.1"/>
    </source>
</evidence>
<dbReference type="AlphaFoldDB" id="A0A9E2SCW5"/>
<accession>A0A9E2SCW5</accession>
<comment type="caution">
    <text evidence="1">The sequence shown here is derived from an EMBL/GenBank/DDBJ whole genome shotgun (WGS) entry which is preliminary data.</text>
</comment>
<protein>
    <submittedName>
        <fullName evidence="1">DUF4304 domain-containing protein</fullName>
    </submittedName>
</protein>
<dbReference type="EMBL" id="JAHSPG010000014">
    <property type="protein sequence ID" value="MBV4359032.1"/>
    <property type="molecule type" value="Genomic_DNA"/>
</dbReference>